<organism evidence="2 3">
    <name type="scientific">Caulochytrium protostelioides</name>
    <dbReference type="NCBI Taxonomy" id="1555241"/>
    <lineage>
        <taxon>Eukaryota</taxon>
        <taxon>Fungi</taxon>
        <taxon>Fungi incertae sedis</taxon>
        <taxon>Chytridiomycota</taxon>
        <taxon>Chytridiomycota incertae sedis</taxon>
        <taxon>Chytridiomycetes</taxon>
        <taxon>Caulochytriales</taxon>
        <taxon>Caulochytriaceae</taxon>
        <taxon>Caulochytrium</taxon>
    </lineage>
</organism>
<accession>A0A4P9X558</accession>
<evidence type="ECO:0000313" key="2">
    <source>
        <dbReference type="EMBL" id="RKP00246.1"/>
    </source>
</evidence>
<name>A0A4P9X558_9FUNG</name>
<dbReference type="InterPro" id="IPR046351">
    <property type="entry name" value="UTP4"/>
</dbReference>
<dbReference type="GO" id="GO:0000462">
    <property type="term" value="P:maturation of SSU-rRNA from tricistronic rRNA transcript (SSU-rRNA, 5.8S rRNA, LSU-rRNA)"/>
    <property type="evidence" value="ECO:0007669"/>
    <property type="project" value="InterPro"/>
</dbReference>
<reference evidence="3" key="1">
    <citation type="journal article" date="2018" name="Nat. Microbiol.">
        <title>Leveraging single-cell genomics to expand the fungal tree of life.</title>
        <authorList>
            <person name="Ahrendt S.R."/>
            <person name="Quandt C.A."/>
            <person name="Ciobanu D."/>
            <person name="Clum A."/>
            <person name="Salamov A."/>
            <person name="Andreopoulos B."/>
            <person name="Cheng J.F."/>
            <person name="Woyke T."/>
            <person name="Pelin A."/>
            <person name="Henrissat B."/>
            <person name="Reynolds N.K."/>
            <person name="Benny G.L."/>
            <person name="Smith M.E."/>
            <person name="James T.Y."/>
            <person name="Grigoriev I.V."/>
        </authorList>
    </citation>
    <scope>NUCLEOTIDE SEQUENCE [LARGE SCALE GENOMIC DNA]</scope>
    <source>
        <strain evidence="3">ATCC 52028</strain>
    </source>
</reference>
<proteinExistence type="predicted"/>
<dbReference type="GO" id="GO:0032040">
    <property type="term" value="C:small-subunit processome"/>
    <property type="evidence" value="ECO:0007669"/>
    <property type="project" value="TreeGrafter"/>
</dbReference>
<dbReference type="GO" id="GO:0003723">
    <property type="term" value="F:RNA binding"/>
    <property type="evidence" value="ECO:0007669"/>
    <property type="project" value="TreeGrafter"/>
</dbReference>
<dbReference type="Proteomes" id="UP000274922">
    <property type="component" value="Unassembled WGS sequence"/>
</dbReference>
<dbReference type="SMART" id="SM00320">
    <property type="entry name" value="WD40"/>
    <property type="match status" value="7"/>
</dbReference>
<protein>
    <submittedName>
        <fullName evidence="2">Uncharacterized protein</fullName>
    </submittedName>
</protein>
<dbReference type="InterPro" id="IPR015943">
    <property type="entry name" value="WD40/YVTN_repeat-like_dom_sf"/>
</dbReference>
<dbReference type="STRING" id="1555241.A0A4P9X558"/>
<dbReference type="Pfam" id="PF00400">
    <property type="entry name" value="WD40"/>
    <property type="match status" value="2"/>
</dbReference>
<dbReference type="PANTHER" id="PTHR44163">
    <property type="entry name" value="U3 SMALL NUCLEOLAR RNA-ASSOCIATED PROTEIN 4 HOMOLOG"/>
    <property type="match status" value="1"/>
</dbReference>
<dbReference type="EMBL" id="ML014227">
    <property type="protein sequence ID" value="RKP00246.1"/>
    <property type="molecule type" value="Genomic_DNA"/>
</dbReference>
<feature type="region of interest" description="Disordered" evidence="1">
    <location>
        <begin position="723"/>
        <end position="745"/>
    </location>
</feature>
<dbReference type="GO" id="GO:0030686">
    <property type="term" value="C:90S preribosome"/>
    <property type="evidence" value="ECO:0007669"/>
    <property type="project" value="InterPro"/>
</dbReference>
<dbReference type="InterPro" id="IPR001680">
    <property type="entry name" value="WD40_rpt"/>
</dbReference>
<dbReference type="PANTHER" id="PTHR44163:SF1">
    <property type="entry name" value="U3 SMALL NUCLEOLAR RNA-ASSOCIATED PROTEIN 4 HOMOLOG"/>
    <property type="match status" value="1"/>
</dbReference>
<gene>
    <name evidence="2" type="ORF">CXG81DRAFT_13459</name>
</gene>
<dbReference type="AlphaFoldDB" id="A0A4P9X558"/>
<feature type="region of interest" description="Disordered" evidence="1">
    <location>
        <begin position="96"/>
        <end position="117"/>
    </location>
</feature>
<evidence type="ECO:0000256" key="1">
    <source>
        <dbReference type="SAM" id="MobiDB-lite"/>
    </source>
</evidence>
<sequence>MKRPSVAAAPGAEKDQALLVHRFRSAAYQPSGILHIAVAPYASLGTIPAGAHFPKSYVAVVRESGAVELWVRNRRRFYLEATVPAARGAAPVSSCATSEADAKTASPAEKGDAGETPAAVPLPRLFTSAMDGVITEWDVALLRPRTQRRCAGGAIWSMAVAPDQRALAIGCEDASVALYSIAGPDTLVYERLLARGTTRILSLAWCPPAAHAAAQLTIQGLTDGFLAAGSAKGTVTLVHAPTGKTVRVLKLERAAGEETLVWTLNWVQPHVLVSGDSLGQVTFWNTRHGVAQETLRGHEADVLCVASHRDGSHVFSTGVDRKGARHGVAMRSGADTHAAHRRWAIVGEKRYHTHDVRALALLPSGAGDKIRHHHAEETYLMTGGVDAQLTLSLPINEFPRVRQTRMALFSDAGLIQVARGARLMLARFPEGLKVWHLGSAARPRAAEATEAGGHEAALLLNMALDTDDHPDHLIASAIADDGRYIACASARRVLIFELARLPATATSADRIKVIKRRAAAAVLPDGVGASQLIFTQNGRRLIVLQTDGVVALLDLADGGHITRVHQFTELRGHALAVSALSPDGVWLVASDVENHARLWNLDTFQTHGTLPRNDAPYAAMAFCASDPSLLILATHFNRVYLYNVETRRLDRWSRETLNRHPASFVHRRETIKAVMEFPGATARDRQILVAGESYVCRIDCAPLPKALRRAPVVAPMRKRHAPVEPDAAASAADAAARKPKPTRAHGPDLSGLFHFSERFAPLVYAGFVSQHELLVVERPLLAVLDALPTAFARRKFGRS</sequence>
<dbReference type="OrthoDB" id="8883818at2759"/>
<dbReference type="GO" id="GO:0034455">
    <property type="term" value="C:t-UTP complex"/>
    <property type="evidence" value="ECO:0007669"/>
    <property type="project" value="TreeGrafter"/>
</dbReference>
<evidence type="ECO:0000313" key="3">
    <source>
        <dbReference type="Proteomes" id="UP000274922"/>
    </source>
</evidence>
<keyword evidence="3" id="KW-1185">Reference proteome</keyword>
<dbReference type="SUPFAM" id="SSF50998">
    <property type="entry name" value="Quinoprotein alcohol dehydrogenase-like"/>
    <property type="match status" value="1"/>
</dbReference>
<dbReference type="Gene3D" id="2.130.10.10">
    <property type="entry name" value="YVTN repeat-like/Quinoprotein amine dehydrogenase"/>
    <property type="match status" value="2"/>
</dbReference>
<dbReference type="InterPro" id="IPR011047">
    <property type="entry name" value="Quinoprotein_ADH-like_sf"/>
</dbReference>